<keyword evidence="1" id="KW-0732">Signal</keyword>
<evidence type="ECO:0000313" key="3">
    <source>
        <dbReference type="Proteomes" id="UP001628874"/>
    </source>
</evidence>
<name>A0ABW8X045_9CYAN</name>
<accession>A0ABW8X045</accession>
<keyword evidence="3" id="KW-1185">Reference proteome</keyword>
<gene>
    <name evidence="2" type="ORF">AB0759_38560</name>
</gene>
<protein>
    <recommendedName>
        <fullName evidence="4">DUF4168 domain-containing protein</fullName>
    </recommendedName>
</protein>
<comment type="caution">
    <text evidence="2">The sequence shown here is derived from an EMBL/GenBank/DDBJ whole genome shotgun (WGS) entry which is preliminary data.</text>
</comment>
<evidence type="ECO:0000313" key="2">
    <source>
        <dbReference type="EMBL" id="MFL9466496.1"/>
    </source>
</evidence>
<organism evidence="2 3">
    <name type="scientific">Scytonema tolypothrichoides VB-61278_2</name>
    <dbReference type="NCBI Taxonomy" id="3232314"/>
    <lineage>
        <taxon>Bacteria</taxon>
        <taxon>Bacillati</taxon>
        <taxon>Cyanobacteriota</taxon>
        <taxon>Cyanophyceae</taxon>
        <taxon>Nostocales</taxon>
        <taxon>Scytonemataceae</taxon>
        <taxon>Scytonema</taxon>
    </lineage>
</organism>
<dbReference type="RefSeq" id="WP_408019952.1">
    <property type="nucleotide sequence ID" value="NZ_JBFQGM010000025.1"/>
</dbReference>
<dbReference type="EMBL" id="JBFQGM010000025">
    <property type="protein sequence ID" value="MFL9466496.1"/>
    <property type="molecule type" value="Genomic_DNA"/>
</dbReference>
<sequence length="117" mass="12704">MKGFIISSLSALVLTAVSTSAVHAQQTAYNPAVSENASSNVARITPVDLVNAAYRGQLENQGIPSYNDFHLAYRARQINAYALVKSAIQSNLLPSLVLNDQSYINAVATQLDVFRYE</sequence>
<feature type="signal peptide" evidence="1">
    <location>
        <begin position="1"/>
        <end position="24"/>
    </location>
</feature>
<reference evidence="2 3" key="1">
    <citation type="submission" date="2024-07" db="EMBL/GenBank/DDBJ databases">
        <authorList>
            <person name="Tripathy S."/>
        </authorList>
    </citation>
    <scope>NUCLEOTIDE SEQUENCE [LARGE SCALE GENOMIC DNA]</scope>
    <source>
        <strain evidence="2 3">VB-61278_2</strain>
    </source>
</reference>
<evidence type="ECO:0008006" key="4">
    <source>
        <dbReference type="Google" id="ProtNLM"/>
    </source>
</evidence>
<evidence type="ECO:0000256" key="1">
    <source>
        <dbReference type="SAM" id="SignalP"/>
    </source>
</evidence>
<proteinExistence type="predicted"/>
<feature type="chain" id="PRO_5047346254" description="DUF4168 domain-containing protein" evidence="1">
    <location>
        <begin position="25"/>
        <end position="117"/>
    </location>
</feature>
<dbReference type="Proteomes" id="UP001628874">
    <property type="component" value="Unassembled WGS sequence"/>
</dbReference>